<evidence type="ECO:0000259" key="2">
    <source>
        <dbReference type="PROSITE" id="PS50222"/>
    </source>
</evidence>
<dbReference type="PROSITE" id="PS50222">
    <property type="entry name" value="EF_HAND_2"/>
    <property type="match status" value="4"/>
</dbReference>
<dbReference type="InterPro" id="IPR018247">
    <property type="entry name" value="EF_Hand_1_Ca_BS"/>
</dbReference>
<name>A0A2P5XYB2_GOSBA</name>
<accession>A0A2P5XYB2</accession>
<feature type="domain" description="EF-hand" evidence="2">
    <location>
        <begin position="118"/>
        <end position="148"/>
    </location>
</feature>
<evidence type="ECO:0000313" key="3">
    <source>
        <dbReference type="EMBL" id="PPS08333.1"/>
    </source>
</evidence>
<evidence type="ECO:0000313" key="4">
    <source>
        <dbReference type="Proteomes" id="UP000239757"/>
    </source>
</evidence>
<dbReference type="SMART" id="SM00054">
    <property type="entry name" value="EFh"/>
    <property type="match status" value="4"/>
</dbReference>
<dbReference type="AlphaFoldDB" id="A0A2P5XYB2"/>
<feature type="domain" description="EF-hand" evidence="2">
    <location>
        <begin position="69"/>
        <end position="104"/>
    </location>
</feature>
<dbReference type="Proteomes" id="UP000239757">
    <property type="component" value="Unassembled WGS sequence"/>
</dbReference>
<feature type="domain" description="EF-hand" evidence="2">
    <location>
        <begin position="162"/>
        <end position="197"/>
    </location>
</feature>
<feature type="domain" description="EF-hand" evidence="2">
    <location>
        <begin position="25"/>
        <end position="55"/>
    </location>
</feature>
<reference evidence="3 4" key="1">
    <citation type="submission" date="2015-01" db="EMBL/GenBank/DDBJ databases">
        <title>Genome of allotetraploid Gossypium barbadense reveals genomic plasticity and fiber elongation in cotton evolution.</title>
        <authorList>
            <person name="Chen X."/>
            <person name="Liu X."/>
            <person name="Zhao B."/>
            <person name="Zheng H."/>
            <person name="Hu Y."/>
            <person name="Lu G."/>
            <person name="Yang C."/>
            <person name="Chen J."/>
            <person name="Shan C."/>
            <person name="Zhang L."/>
            <person name="Zhou Y."/>
            <person name="Wang L."/>
            <person name="Guo W."/>
            <person name="Bai Y."/>
            <person name="Ruan J."/>
            <person name="Shangguan X."/>
            <person name="Mao Y."/>
            <person name="Jiang J."/>
            <person name="Zhu Y."/>
            <person name="Lei J."/>
            <person name="Kang H."/>
            <person name="Chen S."/>
            <person name="He X."/>
            <person name="Wang R."/>
            <person name="Wang Y."/>
            <person name="Chen J."/>
            <person name="Wang L."/>
            <person name="Yu S."/>
            <person name="Wang B."/>
            <person name="Wei J."/>
            <person name="Song S."/>
            <person name="Lu X."/>
            <person name="Gao Z."/>
            <person name="Gu W."/>
            <person name="Deng X."/>
            <person name="Ma D."/>
            <person name="Wang S."/>
            <person name="Liang W."/>
            <person name="Fang L."/>
            <person name="Cai C."/>
            <person name="Zhu X."/>
            <person name="Zhou B."/>
            <person name="Zhang Y."/>
            <person name="Chen Z."/>
            <person name="Xu S."/>
            <person name="Zhu R."/>
            <person name="Wang S."/>
            <person name="Zhang T."/>
            <person name="Zhao G."/>
        </authorList>
    </citation>
    <scope>NUCLEOTIDE SEQUENCE [LARGE SCALE GENOMIC DNA]</scope>
    <source>
        <strain evidence="4">cv. Xinhai21</strain>
        <tissue evidence="3">Leaf</tissue>
    </source>
</reference>
<organism evidence="3 4">
    <name type="scientific">Gossypium barbadense</name>
    <name type="common">Sea Island cotton</name>
    <name type="synonym">Hibiscus barbadensis</name>
    <dbReference type="NCBI Taxonomy" id="3634"/>
    <lineage>
        <taxon>Eukaryota</taxon>
        <taxon>Viridiplantae</taxon>
        <taxon>Streptophyta</taxon>
        <taxon>Embryophyta</taxon>
        <taxon>Tracheophyta</taxon>
        <taxon>Spermatophyta</taxon>
        <taxon>Magnoliopsida</taxon>
        <taxon>eudicotyledons</taxon>
        <taxon>Gunneridae</taxon>
        <taxon>Pentapetalae</taxon>
        <taxon>rosids</taxon>
        <taxon>malvids</taxon>
        <taxon>Malvales</taxon>
        <taxon>Malvaceae</taxon>
        <taxon>Malvoideae</taxon>
        <taxon>Gossypium</taxon>
    </lineage>
</organism>
<dbReference type="PANTHER" id="PTHR34574">
    <property type="entry name" value="CALCIUM-BINDING EF-HAND FAMILY PROTEIN-RELATED"/>
    <property type="match status" value="1"/>
</dbReference>
<dbReference type="OrthoDB" id="1676912at2759"/>
<dbReference type="PANTHER" id="PTHR34574:SF10">
    <property type="entry name" value="OS09G0482800 PROTEIN"/>
    <property type="match status" value="1"/>
</dbReference>
<gene>
    <name evidence="3" type="ORF">GOBAR_AA12312</name>
</gene>
<keyword evidence="1" id="KW-0106">Calcium</keyword>
<dbReference type="Pfam" id="PF13499">
    <property type="entry name" value="EF-hand_7"/>
    <property type="match status" value="2"/>
</dbReference>
<protein>
    <recommendedName>
        <fullName evidence="2">EF-hand domain-containing protein</fullName>
    </recommendedName>
</protein>
<dbReference type="PROSITE" id="PS00018">
    <property type="entry name" value="EF_HAND_1"/>
    <property type="match status" value="4"/>
</dbReference>
<dbReference type="InterPro" id="IPR011992">
    <property type="entry name" value="EF-hand-dom_pair"/>
</dbReference>
<dbReference type="GO" id="GO:0005509">
    <property type="term" value="F:calcium ion binding"/>
    <property type="evidence" value="ECO:0007669"/>
    <property type="project" value="InterPro"/>
</dbReference>
<dbReference type="SUPFAM" id="SSF47473">
    <property type="entry name" value="EF-hand"/>
    <property type="match status" value="1"/>
</dbReference>
<dbReference type="Gene3D" id="1.10.238.10">
    <property type="entry name" value="EF-hand"/>
    <property type="match status" value="2"/>
</dbReference>
<proteinExistence type="predicted"/>
<dbReference type="InterPro" id="IPR002048">
    <property type="entry name" value="EF_hand_dom"/>
</dbReference>
<evidence type="ECO:0000256" key="1">
    <source>
        <dbReference type="ARBA" id="ARBA00022837"/>
    </source>
</evidence>
<sequence length="238" mass="27272">MSVEVLDCATIVNFVEDEEAFNISIRERFAHLDTNHDGLLSYTELSKDLQSLRVLETHFGIDIKTDPKELAHVYESLFEQFDHDSNGTVDLDEFKLETKRMMLAMANGMDEEAFNISIRERFAHLDTNHDGLLSYTELSKDLQSLRVLETHFGIDIKTDPKELAHVYKSLFEQFDHDSNGTVDLDEFKLETKRMMLAMANGMGFLPVQMVLEEGSLLKIAVEHESTKTNCCLNLFKNV</sequence>
<dbReference type="EMBL" id="KZ664022">
    <property type="protein sequence ID" value="PPS08333.1"/>
    <property type="molecule type" value="Genomic_DNA"/>
</dbReference>